<dbReference type="EMBL" id="OZ034817">
    <property type="protein sequence ID" value="CAL1381841.1"/>
    <property type="molecule type" value="Genomic_DNA"/>
</dbReference>
<proteinExistence type="predicted"/>
<feature type="transmembrane region" description="Helical" evidence="1">
    <location>
        <begin position="6"/>
        <end position="25"/>
    </location>
</feature>
<reference evidence="2 3" key="1">
    <citation type="submission" date="2024-04" db="EMBL/GenBank/DDBJ databases">
        <authorList>
            <person name="Fracassetti M."/>
        </authorList>
    </citation>
    <scope>NUCLEOTIDE SEQUENCE [LARGE SCALE GENOMIC DNA]</scope>
</reference>
<keyword evidence="1" id="KW-0812">Transmembrane</keyword>
<organism evidence="2 3">
    <name type="scientific">Linum trigynum</name>
    <dbReference type="NCBI Taxonomy" id="586398"/>
    <lineage>
        <taxon>Eukaryota</taxon>
        <taxon>Viridiplantae</taxon>
        <taxon>Streptophyta</taxon>
        <taxon>Embryophyta</taxon>
        <taxon>Tracheophyta</taxon>
        <taxon>Spermatophyta</taxon>
        <taxon>Magnoliopsida</taxon>
        <taxon>eudicotyledons</taxon>
        <taxon>Gunneridae</taxon>
        <taxon>Pentapetalae</taxon>
        <taxon>rosids</taxon>
        <taxon>fabids</taxon>
        <taxon>Malpighiales</taxon>
        <taxon>Linaceae</taxon>
        <taxon>Linum</taxon>
    </lineage>
</organism>
<keyword evidence="1" id="KW-1133">Transmembrane helix</keyword>
<keyword evidence="1" id="KW-0472">Membrane</keyword>
<dbReference type="AlphaFoldDB" id="A0AAV2E7D2"/>
<keyword evidence="3" id="KW-1185">Reference proteome</keyword>
<evidence type="ECO:0000313" key="3">
    <source>
        <dbReference type="Proteomes" id="UP001497516"/>
    </source>
</evidence>
<feature type="transmembrane region" description="Helical" evidence="1">
    <location>
        <begin position="37"/>
        <end position="65"/>
    </location>
</feature>
<evidence type="ECO:0000256" key="1">
    <source>
        <dbReference type="SAM" id="Phobius"/>
    </source>
</evidence>
<name>A0AAV2E7D2_9ROSI</name>
<accession>A0AAV2E7D2</accession>
<gene>
    <name evidence="2" type="ORF">LTRI10_LOCUS23195</name>
</gene>
<evidence type="ECO:0000313" key="2">
    <source>
        <dbReference type="EMBL" id="CAL1381841.1"/>
    </source>
</evidence>
<dbReference type="Proteomes" id="UP001497516">
    <property type="component" value="Chromosome 4"/>
</dbReference>
<protein>
    <submittedName>
        <fullName evidence="2">Uncharacterized protein</fullName>
    </submittedName>
</protein>
<sequence>MCHITTSLSLFILFIVSMVTLYPSYGKYLRFPPSSRHLALVTTGMAGVLAIETSSIVVVGSIGLVPEVLSGSSSSSSTPDGLLGLSYLLFSFPRAHCSKMARLTAIVANPGGLPICP</sequence>